<dbReference type="InterPro" id="IPR036537">
    <property type="entry name" value="Adaptor_Cbl_N_dom_sf"/>
</dbReference>
<dbReference type="AlphaFoldDB" id="A0A0A0U8Z6"/>
<accession>A0A0A0U8Z6</accession>
<dbReference type="InterPro" id="IPR059179">
    <property type="entry name" value="MLKL-like_MCAfunc"/>
</dbReference>
<dbReference type="GO" id="GO:0007166">
    <property type="term" value="P:cell surface receptor signaling pathway"/>
    <property type="evidence" value="ECO:0007669"/>
    <property type="project" value="InterPro"/>
</dbReference>
<dbReference type="Gene3D" id="1.20.930.20">
    <property type="entry name" value="Adaptor protein Cbl, N-terminal domain"/>
    <property type="match status" value="1"/>
</dbReference>
<dbReference type="InterPro" id="IPR056694">
    <property type="entry name" value="DUF7792"/>
</dbReference>
<evidence type="ECO:0000259" key="2">
    <source>
        <dbReference type="Pfam" id="PF25055"/>
    </source>
</evidence>
<dbReference type="PANTHER" id="PTHR35832">
    <property type="entry name" value="OS12G0248400 PROTEIN-RELATED"/>
    <property type="match status" value="1"/>
</dbReference>
<proteinExistence type="predicted"/>
<feature type="domain" description="DUF7792" evidence="2">
    <location>
        <begin position="11"/>
        <end position="101"/>
    </location>
</feature>
<dbReference type="CDD" id="cd21037">
    <property type="entry name" value="MLKL_NTD"/>
    <property type="match status" value="1"/>
</dbReference>
<evidence type="ECO:0000313" key="3">
    <source>
        <dbReference type="EMBL" id="AIW39757.1"/>
    </source>
</evidence>
<name>A0A0A0U8Z6_SACSP</name>
<protein>
    <recommendedName>
        <fullName evidence="2">DUF7792 domain-containing protein</fullName>
    </recommendedName>
</protein>
<feature type="compositionally biased region" description="Basic and acidic residues" evidence="1">
    <location>
        <begin position="155"/>
        <end position="180"/>
    </location>
</feature>
<organism evidence="3">
    <name type="scientific">Saccharum spontaneum</name>
    <name type="common">Wild sugarcane</name>
    <dbReference type="NCBI Taxonomy" id="62335"/>
    <lineage>
        <taxon>Eukaryota</taxon>
        <taxon>Viridiplantae</taxon>
        <taxon>Streptophyta</taxon>
        <taxon>Embryophyta</taxon>
        <taxon>Tracheophyta</taxon>
        <taxon>Spermatophyta</taxon>
        <taxon>Magnoliopsida</taxon>
        <taxon>Liliopsida</taxon>
        <taxon>Poales</taxon>
        <taxon>Poaceae</taxon>
        <taxon>PACMAD clade</taxon>
        <taxon>Panicoideae</taxon>
        <taxon>Andropogonodae</taxon>
        <taxon>Andropogoneae</taxon>
        <taxon>Saccharinae</taxon>
        <taxon>Saccharum</taxon>
        <taxon>Saccharum officinarum species complex</taxon>
    </lineage>
</organism>
<reference evidence="3" key="1">
    <citation type="submission" date="2014-10" db="EMBL/GenBank/DDBJ databases">
        <authorList>
            <person name="Zhang J."/>
            <person name="Yu Q."/>
            <person name="Sharma A."/>
            <person name="Wang J."/>
            <person name="Zhu L."/>
            <person name="Li L."/>
            <person name="Chen Y."/>
            <person name="Ming R."/>
        </authorList>
    </citation>
    <scope>NUCLEOTIDE SEQUENCE</scope>
</reference>
<sequence>MESLSSVHTIMEIVQDILAAVETASQNKSRCRKVAERVRCLKDILEAAQDGTTTAAAVATDAAATRRLLDRLEEALGRALQVVRRCQRGSSSFLRSVIVVVAGGGRMADPLDGVEAEIDRCILDLAVANSLRIARLETLLVRQQHTVAVAASTEAHSEKDDENERKKKGSADESVPEKMMDHDNTTATTAIGVPVCTVTAAAVHEHEMVPPPSYEYGYGYGYRSYHSYCRNHGCACDCGCWDDNAAFYHTQYSSYPSMFSDDNPNSCSIL</sequence>
<dbReference type="PANTHER" id="PTHR35832:SF6">
    <property type="entry name" value="EXPRESSED PROTEIN"/>
    <property type="match status" value="1"/>
</dbReference>
<gene>
    <name evidence="3" type="ORF">SES23K06_001</name>
</gene>
<dbReference type="EMBL" id="KP063111">
    <property type="protein sequence ID" value="AIW39757.1"/>
    <property type="molecule type" value="Genomic_DNA"/>
</dbReference>
<evidence type="ECO:0000256" key="1">
    <source>
        <dbReference type="SAM" id="MobiDB-lite"/>
    </source>
</evidence>
<dbReference type="Pfam" id="PF25055">
    <property type="entry name" value="DUF7792"/>
    <property type="match status" value="1"/>
</dbReference>
<feature type="region of interest" description="Disordered" evidence="1">
    <location>
        <begin position="150"/>
        <end position="180"/>
    </location>
</feature>